<keyword evidence="1 2" id="KW-0807">Transducer</keyword>
<dbReference type="RefSeq" id="WP_050600552.1">
    <property type="nucleotide sequence ID" value="NZ_JYNE01000025.1"/>
</dbReference>
<dbReference type="EMBL" id="JYNE01000025">
    <property type="protein sequence ID" value="KNH01853.1"/>
    <property type="molecule type" value="Genomic_DNA"/>
</dbReference>
<organism evidence="4 5">
    <name type="scientific">Qipengyuania citrea LAMA 915</name>
    <dbReference type="NCBI Taxonomy" id="1306953"/>
    <lineage>
        <taxon>Bacteria</taxon>
        <taxon>Pseudomonadati</taxon>
        <taxon>Pseudomonadota</taxon>
        <taxon>Alphaproteobacteria</taxon>
        <taxon>Sphingomonadales</taxon>
        <taxon>Erythrobacteraceae</taxon>
        <taxon>Qipengyuania</taxon>
    </lineage>
</organism>
<dbReference type="GO" id="GO:0007165">
    <property type="term" value="P:signal transduction"/>
    <property type="evidence" value="ECO:0007669"/>
    <property type="project" value="UniProtKB-KW"/>
</dbReference>
<dbReference type="GO" id="GO:0016020">
    <property type="term" value="C:membrane"/>
    <property type="evidence" value="ECO:0007669"/>
    <property type="project" value="InterPro"/>
</dbReference>
<dbReference type="Pfam" id="PF00015">
    <property type="entry name" value="MCPsignal"/>
    <property type="match status" value="1"/>
</dbReference>
<dbReference type="PANTHER" id="PTHR32089:SF112">
    <property type="entry name" value="LYSOZYME-LIKE PROTEIN-RELATED"/>
    <property type="match status" value="1"/>
</dbReference>
<comment type="caution">
    <text evidence="4">The sequence shown here is derived from an EMBL/GenBank/DDBJ whole genome shotgun (WGS) entry which is preliminary data.</text>
</comment>
<sequence>MELSAIDKGGASALDQIPAACGKVTVGCSDVAGIVQGVIDSFGHLRSEYGELQGTVRTLDEDQRKVLEASDEARLLSERAIERLRHGSTMINNSLNEIGNLLSLVETLTQHVTGFAAAMDQVRRSSQEIDQIAETTNILALNATIEAMRAGEQGRTFAVVANEVKSLASQTRKATEEIGRTIDTLGNEAGQVIEKIESGAEASSQAKNSVGSIEDTMRSVTELLLEVDGQQDLIARNTATISGHVHRVQGVLDDFDEAVTVNETKLGTAHARIEDLEMTASEMFDQLVKADLSPDDSRMVEQARRFAAEVAGVAEAAIADGSLSMDQLFDRDYQYVPGTNPEQYRTALSDWADANWRPINDRVVAQGGPILMCSEADMNGFLPTHITDRCRAPTGDVTHDTTYCRNGRVMLYAIDKKAKSQTDPYMMAVYRQEGDGRNYVVVRNVYVPLVINGRRWGDFELAYSFN</sequence>
<proteinExistence type="predicted"/>
<evidence type="ECO:0000313" key="4">
    <source>
        <dbReference type="EMBL" id="KNH01853.1"/>
    </source>
</evidence>
<dbReference type="STRING" id="1306953.J121_49"/>
<evidence type="ECO:0000313" key="5">
    <source>
        <dbReference type="Proteomes" id="UP000037446"/>
    </source>
</evidence>
<dbReference type="InterPro" id="IPR004089">
    <property type="entry name" value="MCPsignal_dom"/>
</dbReference>
<protein>
    <submittedName>
        <fullName evidence="4">Chemotaxis protein</fullName>
    </submittedName>
</protein>
<dbReference type="SUPFAM" id="SSF58104">
    <property type="entry name" value="Methyl-accepting chemotaxis protein (MCP) signaling domain"/>
    <property type="match status" value="1"/>
</dbReference>
<dbReference type="Proteomes" id="UP000037446">
    <property type="component" value="Unassembled WGS sequence"/>
</dbReference>
<dbReference type="PATRIC" id="fig|1306953.7.peg.49"/>
<dbReference type="AlphaFoldDB" id="A0A0L1KD32"/>
<accession>A0A0L1KD32</accession>
<name>A0A0L1KD32_9SPHN</name>
<dbReference type="Gene3D" id="1.10.287.950">
    <property type="entry name" value="Methyl-accepting chemotaxis protein"/>
    <property type="match status" value="1"/>
</dbReference>
<reference evidence="4" key="1">
    <citation type="submission" date="2015-02" db="EMBL/GenBank/DDBJ databases">
        <authorList>
            <person name="Chooi Y.-H."/>
        </authorList>
    </citation>
    <scope>NUCLEOTIDE SEQUENCE [LARGE SCALE GENOMIC DNA]</scope>
    <source>
        <strain evidence="4">LAMA 915</strain>
    </source>
</reference>
<dbReference type="PROSITE" id="PS50111">
    <property type="entry name" value="CHEMOTAXIS_TRANSDUC_2"/>
    <property type="match status" value="1"/>
</dbReference>
<dbReference type="PANTHER" id="PTHR32089">
    <property type="entry name" value="METHYL-ACCEPTING CHEMOTAXIS PROTEIN MCPB"/>
    <property type="match status" value="1"/>
</dbReference>
<dbReference type="SMART" id="SM00283">
    <property type="entry name" value="MA"/>
    <property type="match status" value="1"/>
</dbReference>
<gene>
    <name evidence="4" type="ORF">J121_49</name>
</gene>
<feature type="domain" description="Methyl-accepting transducer" evidence="3">
    <location>
        <begin position="20"/>
        <end position="256"/>
    </location>
</feature>
<evidence type="ECO:0000259" key="3">
    <source>
        <dbReference type="PROSITE" id="PS50111"/>
    </source>
</evidence>
<evidence type="ECO:0000256" key="2">
    <source>
        <dbReference type="PROSITE-ProRule" id="PRU00284"/>
    </source>
</evidence>
<evidence type="ECO:0000256" key="1">
    <source>
        <dbReference type="ARBA" id="ARBA00023224"/>
    </source>
</evidence>